<reference evidence="8" key="1">
    <citation type="submission" date="2017-02" db="UniProtKB">
        <authorList>
            <consortium name="WormBaseParasite"/>
        </authorList>
    </citation>
    <scope>IDENTIFICATION</scope>
</reference>
<dbReference type="PROSITE" id="PS01360">
    <property type="entry name" value="ZF_MYND_1"/>
    <property type="match status" value="1"/>
</dbReference>
<dbReference type="EMBL" id="UXUI01007676">
    <property type="protein sequence ID" value="VDD88618.1"/>
    <property type="molecule type" value="Genomic_DNA"/>
</dbReference>
<dbReference type="InterPro" id="IPR002893">
    <property type="entry name" value="Znf_MYND"/>
</dbReference>
<dbReference type="Gene3D" id="6.10.140.2220">
    <property type="match status" value="1"/>
</dbReference>
<dbReference type="Gene3D" id="1.10.220.160">
    <property type="match status" value="1"/>
</dbReference>
<protein>
    <submittedName>
        <fullName evidence="8">MYND-type domain-containing protein</fullName>
    </submittedName>
</protein>
<dbReference type="Gene3D" id="1.25.40.10">
    <property type="entry name" value="Tetratricopeptide repeat domain"/>
    <property type="match status" value="1"/>
</dbReference>
<dbReference type="SUPFAM" id="SSF82199">
    <property type="entry name" value="SET domain"/>
    <property type="match status" value="1"/>
</dbReference>
<evidence type="ECO:0000313" key="7">
    <source>
        <dbReference type="Proteomes" id="UP000274131"/>
    </source>
</evidence>
<organism evidence="8">
    <name type="scientific">Enterobius vermicularis</name>
    <name type="common">Human pinworm</name>
    <dbReference type="NCBI Taxonomy" id="51028"/>
    <lineage>
        <taxon>Eukaryota</taxon>
        <taxon>Metazoa</taxon>
        <taxon>Ecdysozoa</taxon>
        <taxon>Nematoda</taxon>
        <taxon>Chromadorea</taxon>
        <taxon>Rhabditida</taxon>
        <taxon>Spirurina</taxon>
        <taxon>Oxyuridomorpha</taxon>
        <taxon>Oxyuroidea</taxon>
        <taxon>Oxyuridae</taxon>
        <taxon>Enterobius</taxon>
    </lineage>
</organism>
<accession>A0A0N4V242</accession>
<dbReference type="AlphaFoldDB" id="A0A0N4V242"/>
<evidence type="ECO:0000256" key="2">
    <source>
        <dbReference type="ARBA" id="ARBA00022771"/>
    </source>
</evidence>
<evidence type="ECO:0000256" key="4">
    <source>
        <dbReference type="PROSITE-ProRule" id="PRU00134"/>
    </source>
</evidence>
<gene>
    <name evidence="6" type="ORF">EVEC_LOCUS3761</name>
</gene>
<dbReference type="Gene3D" id="2.170.270.10">
    <property type="entry name" value="SET domain"/>
    <property type="match status" value="1"/>
</dbReference>
<dbReference type="STRING" id="51028.A0A0N4V242"/>
<dbReference type="InterPro" id="IPR050869">
    <property type="entry name" value="H3K4_H4K5_MeTrfase"/>
</dbReference>
<keyword evidence="3" id="KW-0862">Zinc</keyword>
<evidence type="ECO:0000256" key="1">
    <source>
        <dbReference type="ARBA" id="ARBA00022723"/>
    </source>
</evidence>
<feature type="domain" description="MYND-type" evidence="5">
    <location>
        <begin position="35"/>
        <end position="75"/>
    </location>
</feature>
<keyword evidence="1" id="KW-0479">Metal-binding</keyword>
<evidence type="ECO:0000313" key="8">
    <source>
        <dbReference type="WBParaSite" id="EVEC_0000405301-mRNA-1"/>
    </source>
</evidence>
<evidence type="ECO:0000313" key="6">
    <source>
        <dbReference type="EMBL" id="VDD88618.1"/>
    </source>
</evidence>
<dbReference type="InterPro" id="IPR011990">
    <property type="entry name" value="TPR-like_helical_dom_sf"/>
</dbReference>
<dbReference type="OrthoDB" id="265717at2759"/>
<dbReference type="Proteomes" id="UP000274131">
    <property type="component" value="Unassembled WGS sequence"/>
</dbReference>
<sequence>MISEMEQKKSIIQRVRVFDNPFAYICSYEKVKDYCFHCLRIPESKKLFLCGNCEYARYCDKNCQRLGWKFHKNECRRLKKVFPHLPLTEVLFLSRIIDRVVFLEQNGDKFNWERDRKWSELLGHQEDIKNDEAKYKHFQKVCAKMATFRKEEMISEDQFYDIFCKTSINSHSIHTMAGDEIGMALDLGISAYDHSCRPNCSLVFDGYHACLRPLASEVDASDPHKSFISYIDVGRSRYQRRMELKAKWYFDCECERCNDPADDILTAIRCGNQSCDEPLIIREDSEPQAITCKSCNTVVDIEHVKNAQKMMKNFPTKFSPEENVANLKELLAEAVPILHPKNIYLTRLQTAIMSMCDTLKDNLPFLQKQVYENYKMCFPKADRHIGYQLIRLVKTYIEKGDRATALPYAYEAMNIFEVCFGLEHPYYLQTLALWTFLENNADKTDDELIALTNFTSNRPVDISKILADHIANTE</sequence>
<dbReference type="GO" id="GO:0005634">
    <property type="term" value="C:nucleus"/>
    <property type="evidence" value="ECO:0007669"/>
    <property type="project" value="TreeGrafter"/>
</dbReference>
<keyword evidence="7" id="KW-1185">Reference proteome</keyword>
<evidence type="ECO:0000259" key="5">
    <source>
        <dbReference type="PROSITE" id="PS50865"/>
    </source>
</evidence>
<dbReference type="Pfam" id="PF01753">
    <property type="entry name" value="zf-MYND"/>
    <property type="match status" value="1"/>
</dbReference>
<evidence type="ECO:0000256" key="3">
    <source>
        <dbReference type="ARBA" id="ARBA00022833"/>
    </source>
</evidence>
<dbReference type="SUPFAM" id="SSF144232">
    <property type="entry name" value="HIT/MYND zinc finger-like"/>
    <property type="match status" value="1"/>
</dbReference>
<dbReference type="PROSITE" id="PS50865">
    <property type="entry name" value="ZF_MYND_2"/>
    <property type="match status" value="1"/>
</dbReference>
<dbReference type="PANTHER" id="PTHR12197">
    <property type="entry name" value="HISTONE-LYSINE N-METHYLTRANSFERASE SMYD"/>
    <property type="match status" value="1"/>
</dbReference>
<keyword evidence="2 4" id="KW-0863">Zinc-finger</keyword>
<proteinExistence type="predicted"/>
<name>A0A0N4V242_ENTVE</name>
<dbReference type="GO" id="GO:0008270">
    <property type="term" value="F:zinc ion binding"/>
    <property type="evidence" value="ECO:0007669"/>
    <property type="project" value="UniProtKB-KW"/>
</dbReference>
<dbReference type="WBParaSite" id="EVEC_0000405301-mRNA-1">
    <property type="protein sequence ID" value="EVEC_0000405301-mRNA-1"/>
    <property type="gene ID" value="EVEC_0000405301"/>
</dbReference>
<reference evidence="6 7" key="2">
    <citation type="submission" date="2018-10" db="EMBL/GenBank/DDBJ databases">
        <authorList>
            <consortium name="Pathogen Informatics"/>
        </authorList>
    </citation>
    <scope>NUCLEOTIDE SEQUENCE [LARGE SCALE GENOMIC DNA]</scope>
</reference>
<dbReference type="InterPro" id="IPR046341">
    <property type="entry name" value="SET_dom_sf"/>
</dbReference>
<dbReference type="PANTHER" id="PTHR12197:SF300">
    <property type="entry name" value="HISTONE-LYSINE N-METHYLTRANSFERASE SET-18"/>
    <property type="match status" value="1"/>
</dbReference>